<dbReference type="NCBIfam" id="TIGR01617">
    <property type="entry name" value="arsC_related"/>
    <property type="match status" value="1"/>
</dbReference>
<dbReference type="Pfam" id="PF03960">
    <property type="entry name" value="ArsC"/>
    <property type="match status" value="1"/>
</dbReference>
<evidence type="ECO:0000313" key="3">
    <source>
        <dbReference type="EMBL" id="RDU67908.1"/>
    </source>
</evidence>
<dbReference type="AlphaFoldDB" id="A0A3D8IRI4"/>
<dbReference type="PANTHER" id="PTHR30041">
    <property type="entry name" value="ARSENATE REDUCTASE"/>
    <property type="match status" value="1"/>
</dbReference>
<reference evidence="3 4" key="1">
    <citation type="submission" date="2018-04" db="EMBL/GenBank/DDBJ databases">
        <title>Novel Campyloabacter and Helicobacter Species and Strains.</title>
        <authorList>
            <person name="Mannion A.J."/>
            <person name="Shen Z."/>
            <person name="Fox J.G."/>
        </authorList>
    </citation>
    <scope>NUCLEOTIDE SEQUENCE [LARGE SCALE GENOMIC DNA]</scope>
    <source>
        <strain evidence="3 4">MIT 12-6600</strain>
    </source>
</reference>
<comment type="similarity">
    <text evidence="1 2">Belongs to the ArsC family.</text>
</comment>
<dbReference type="CDD" id="cd02977">
    <property type="entry name" value="ArsC_family"/>
    <property type="match status" value="1"/>
</dbReference>
<dbReference type="EMBL" id="NXLT01000002">
    <property type="protein sequence ID" value="RDU67908.1"/>
    <property type="molecule type" value="Genomic_DNA"/>
</dbReference>
<name>A0A3D8IRI4_9HELI</name>
<keyword evidence="4" id="KW-1185">Reference proteome</keyword>
<dbReference type="InterPro" id="IPR006660">
    <property type="entry name" value="Arsenate_reductase-like"/>
</dbReference>
<evidence type="ECO:0000256" key="2">
    <source>
        <dbReference type="PROSITE-ProRule" id="PRU01282"/>
    </source>
</evidence>
<comment type="caution">
    <text evidence="3">The sequence shown here is derived from an EMBL/GenBank/DDBJ whole genome shotgun (WGS) entry which is preliminary data.</text>
</comment>
<dbReference type="Proteomes" id="UP000256514">
    <property type="component" value="Unassembled WGS sequence"/>
</dbReference>
<accession>A0A3D8IRI4</accession>
<dbReference type="RefSeq" id="WP_115570717.1">
    <property type="nucleotide sequence ID" value="NZ_NXLT01000002.1"/>
</dbReference>
<proteinExistence type="inferred from homology"/>
<organism evidence="3 4">
    <name type="scientific">Helicobacter equorum</name>
    <dbReference type="NCBI Taxonomy" id="361872"/>
    <lineage>
        <taxon>Bacteria</taxon>
        <taxon>Pseudomonadati</taxon>
        <taxon>Campylobacterota</taxon>
        <taxon>Epsilonproteobacteria</taxon>
        <taxon>Campylobacterales</taxon>
        <taxon>Helicobacteraceae</taxon>
        <taxon>Helicobacter</taxon>
    </lineage>
</organism>
<dbReference type="SUPFAM" id="SSF52833">
    <property type="entry name" value="Thioredoxin-like"/>
    <property type="match status" value="1"/>
</dbReference>
<dbReference type="Gene3D" id="3.40.30.10">
    <property type="entry name" value="Glutaredoxin"/>
    <property type="match status" value="1"/>
</dbReference>
<dbReference type="OrthoDB" id="9803749at2"/>
<gene>
    <name evidence="3" type="ORF">CQA54_02995</name>
</gene>
<evidence type="ECO:0000256" key="1">
    <source>
        <dbReference type="ARBA" id="ARBA00007198"/>
    </source>
</evidence>
<sequence>MQVQVYGIPNCGSVKKARSFLESHGVEYVFVDFKKTPPSRDKIVYWIQKTSLQVLLNTKGTTYKKLGLKEQNLNDEQKIQAMLQNPTLIKRPVIESGDVVIVGYDENALQVLL</sequence>
<dbReference type="PROSITE" id="PS51353">
    <property type="entry name" value="ARSC"/>
    <property type="match status" value="1"/>
</dbReference>
<dbReference type="PANTHER" id="PTHR30041:SF8">
    <property type="entry name" value="PROTEIN YFFB"/>
    <property type="match status" value="1"/>
</dbReference>
<dbReference type="InterPro" id="IPR006504">
    <property type="entry name" value="Tscrpt_reg_Spx/MgsR"/>
</dbReference>
<dbReference type="InterPro" id="IPR036249">
    <property type="entry name" value="Thioredoxin-like_sf"/>
</dbReference>
<evidence type="ECO:0000313" key="4">
    <source>
        <dbReference type="Proteomes" id="UP000256514"/>
    </source>
</evidence>
<protein>
    <submittedName>
        <fullName evidence="3">Arsenate reductase family protein</fullName>
    </submittedName>
</protein>